<reference evidence="8 9" key="1">
    <citation type="journal article" date="2024" name="Nat. Commun.">
        <title>Phylogenomics reveals the evolutionary origins of lichenization in chlorophyte algae.</title>
        <authorList>
            <person name="Puginier C."/>
            <person name="Libourel C."/>
            <person name="Otte J."/>
            <person name="Skaloud P."/>
            <person name="Haon M."/>
            <person name="Grisel S."/>
            <person name="Petersen M."/>
            <person name="Berrin J.G."/>
            <person name="Delaux P.M."/>
            <person name="Dal Grande F."/>
            <person name="Keller J."/>
        </authorList>
    </citation>
    <scope>NUCLEOTIDE SEQUENCE [LARGE SCALE GENOMIC DNA]</scope>
    <source>
        <strain evidence="8 9">SAG 2043</strain>
    </source>
</reference>
<evidence type="ECO:0000256" key="6">
    <source>
        <dbReference type="SAM" id="MobiDB-lite"/>
    </source>
</evidence>
<feature type="compositionally biased region" description="Basic and acidic residues" evidence="6">
    <location>
        <begin position="627"/>
        <end position="640"/>
    </location>
</feature>
<dbReference type="GO" id="GO:0005819">
    <property type="term" value="C:spindle"/>
    <property type="evidence" value="ECO:0007669"/>
    <property type="project" value="UniProtKB-ARBA"/>
</dbReference>
<organism evidence="8 9">
    <name type="scientific">[Myrmecia] bisecta</name>
    <dbReference type="NCBI Taxonomy" id="41462"/>
    <lineage>
        <taxon>Eukaryota</taxon>
        <taxon>Viridiplantae</taxon>
        <taxon>Chlorophyta</taxon>
        <taxon>core chlorophytes</taxon>
        <taxon>Trebouxiophyceae</taxon>
        <taxon>Trebouxiales</taxon>
        <taxon>Trebouxiaceae</taxon>
        <taxon>Myrmecia</taxon>
    </lineage>
</organism>
<dbReference type="GO" id="GO:1902903">
    <property type="term" value="P:regulation of supramolecular fiber organization"/>
    <property type="evidence" value="ECO:0007669"/>
    <property type="project" value="UniProtKB-ARBA"/>
</dbReference>
<dbReference type="InterPro" id="IPR034085">
    <property type="entry name" value="TOG"/>
</dbReference>
<keyword evidence="3" id="KW-0677">Repeat</keyword>
<dbReference type="SMART" id="SM01349">
    <property type="entry name" value="TOG"/>
    <property type="match status" value="4"/>
</dbReference>
<feature type="domain" description="TOG" evidence="7">
    <location>
        <begin position="739"/>
        <end position="981"/>
    </location>
</feature>
<feature type="compositionally biased region" description="Polar residues" evidence="6">
    <location>
        <begin position="281"/>
        <end position="298"/>
    </location>
</feature>
<evidence type="ECO:0000256" key="5">
    <source>
        <dbReference type="PROSITE-ProRule" id="PRU00103"/>
    </source>
</evidence>
<feature type="compositionally biased region" description="Low complexity" evidence="6">
    <location>
        <begin position="609"/>
        <end position="626"/>
    </location>
</feature>
<proteinExistence type="predicted"/>
<evidence type="ECO:0000313" key="9">
    <source>
        <dbReference type="Proteomes" id="UP001489004"/>
    </source>
</evidence>
<evidence type="ECO:0000256" key="4">
    <source>
        <dbReference type="ARBA" id="ARBA00023212"/>
    </source>
</evidence>
<accession>A0AAW1PHC3</accession>
<keyword evidence="9" id="KW-1185">Reference proteome</keyword>
<dbReference type="GO" id="GO:0031110">
    <property type="term" value="P:regulation of microtubule polymerization or depolymerization"/>
    <property type="evidence" value="ECO:0007669"/>
    <property type="project" value="UniProtKB-ARBA"/>
</dbReference>
<dbReference type="PROSITE" id="PS50077">
    <property type="entry name" value="HEAT_REPEAT"/>
    <property type="match status" value="2"/>
</dbReference>
<dbReference type="Proteomes" id="UP001489004">
    <property type="component" value="Unassembled WGS sequence"/>
</dbReference>
<feature type="compositionally biased region" description="Polar residues" evidence="6">
    <location>
        <begin position="231"/>
        <end position="248"/>
    </location>
</feature>
<gene>
    <name evidence="8" type="ORF">WJX72_012183</name>
</gene>
<evidence type="ECO:0000313" key="8">
    <source>
        <dbReference type="EMBL" id="KAK9807883.1"/>
    </source>
</evidence>
<dbReference type="InterPro" id="IPR048491">
    <property type="entry name" value="XMAP215_CLASP_TOG"/>
</dbReference>
<feature type="region of interest" description="Disordered" evidence="6">
    <location>
        <begin position="718"/>
        <end position="742"/>
    </location>
</feature>
<dbReference type="PANTHER" id="PTHR21567:SF9">
    <property type="entry name" value="CLIP-ASSOCIATING PROTEIN"/>
    <property type="match status" value="1"/>
</dbReference>
<feature type="repeat" description="HEAT" evidence="5">
    <location>
        <begin position="83"/>
        <end position="121"/>
    </location>
</feature>
<name>A0AAW1PHC3_9CHLO</name>
<dbReference type="GO" id="GO:0008017">
    <property type="term" value="F:microtubule binding"/>
    <property type="evidence" value="ECO:0007669"/>
    <property type="project" value="TreeGrafter"/>
</dbReference>
<dbReference type="Pfam" id="PF12348">
    <property type="entry name" value="CLASP_N"/>
    <property type="match status" value="1"/>
</dbReference>
<dbReference type="GO" id="GO:0000226">
    <property type="term" value="P:microtubule cytoskeleton organization"/>
    <property type="evidence" value="ECO:0007669"/>
    <property type="project" value="TreeGrafter"/>
</dbReference>
<dbReference type="InterPro" id="IPR000357">
    <property type="entry name" value="HEAT"/>
</dbReference>
<feature type="region of interest" description="Disordered" evidence="6">
    <location>
        <begin position="231"/>
        <end position="318"/>
    </location>
</feature>
<keyword evidence="4" id="KW-0206">Cytoskeleton</keyword>
<feature type="domain" description="TOG" evidence="7">
    <location>
        <begin position="332"/>
        <end position="563"/>
    </location>
</feature>
<comment type="caution">
    <text evidence="8">The sequence shown here is derived from an EMBL/GenBank/DDBJ whole genome shotgun (WGS) entry which is preliminary data.</text>
</comment>
<evidence type="ECO:0000256" key="3">
    <source>
        <dbReference type="ARBA" id="ARBA00022737"/>
    </source>
</evidence>
<evidence type="ECO:0000259" key="7">
    <source>
        <dbReference type="SMART" id="SM01349"/>
    </source>
</evidence>
<sequence>MSEWEDLLELFGGDSRQRLQGLENLQAYLDANQLSRHQAAELTDAMCWLLKDNNFKVCQHTLQVLTAFVSQQGSHLKSHANALVPAVVEKLGDMKQAVRITAGQALLGLLSTLGAAVVLERARAAWAHKNWRVRHGMVQSVTEALVQLGAGLLAQRERDELVLQPVVTLLDDSNSHVRDAAVECLEEMYRQLGDHVIDALNQCNIRATQLKEIHTRFQQVAAGHISLRSHALNSPRASETSSVLSASGHSEESDTTPRSCPASPRTLESRGSDRLDKSGSAELSTSGRSNGSTAQHSTRPAGRRGGFKDSGGMTADGELPAVTPILVDSERELKQEIQKLITAMDVKVDWTKRIEAMLRLEALVLGGAGAWDCFFELLKPLRDPITVQLEDRRSAVSRQACHLLGVLAAALGGRFEMHAIYYIPVLFKVLVITVQIMADSADLGMRTLLHHCRSPRLLPRLCDAICTDRSAKLRQSCAEYLLQVVEEWEPSTYERCLDAMENAIRSACQDALSDVRAIGRTAFAAYARIWPERGHAFMRRMDGGLQERLTAAMAVYVPGAYSQQVEAAAAAAQPAVKLPPRRQSSLPSMPNGISSSSQASRPVTPAYPAHAAQSAGTHAAAAAQAPARHDAARPGTGKERRGMRKSIGGAALRIVMHEAQAEEAMDAAAGPAHEMPTAVRRVSSASALLPATAARMRPPTAPARTSELSRPKRVAAVAERASRAGEEEQASTSSRSWPEDETPQATLAAVLAMAHSAGSEWKAKVDVFVALRQLLIDQAPTAAAEIGIHLDRLLVLFLEHIGDAHHKVAAAALEALGEALRCGGRLWEGSLDRLLPPLFLRTFDAKEALRKASLDALAAVPAAIPIEALLPALTKSLEAMRSPKGRLAVMDFFCAYAGAGEFVAHALAGGSSHTLRVWVARVASLLGDKNPDLRKAAAITLEAVHQRLDRTAIPAYMHSAGPTEQLALRRALSPAILDADEHAQGINTRWGATPAPVRPSPFLVLTPPSASRSKLSFEDSATSEQYLAACIEQLHSAPSYELMRAFTQLVSAVPGDVWQRHIIPAVSGLLSVVATHADDMTCESALLVLRDLALHHGTLWEPLLGLALPQMLEACCQPTREVCMAADEALVAVVAHTPAQRCLQAALAALQPSLLPRLFEAFKHPSADVRKAVVFCLVDIWMALGEALTPLLASLSTSQLKLLTIYVNRAQAKQQQQPNGSMTSAQRSAAPQAVSGC</sequence>
<feature type="domain" description="TOG" evidence="7">
    <location>
        <begin position="3"/>
        <end position="226"/>
    </location>
</feature>
<feature type="compositionally biased region" description="Polar residues" evidence="6">
    <location>
        <begin position="582"/>
        <end position="601"/>
    </location>
</feature>
<dbReference type="GO" id="GO:0005881">
    <property type="term" value="C:cytoplasmic microtubule"/>
    <property type="evidence" value="ECO:0007669"/>
    <property type="project" value="TreeGrafter"/>
</dbReference>
<comment type="subcellular location">
    <subcellularLocation>
        <location evidence="1">Cytoplasm</location>
        <location evidence="1">Cytoskeleton</location>
    </subcellularLocation>
</comment>
<dbReference type="Gene3D" id="1.25.10.10">
    <property type="entry name" value="Leucine-rich Repeat Variant"/>
    <property type="match status" value="4"/>
</dbReference>
<dbReference type="InterPro" id="IPR011989">
    <property type="entry name" value="ARM-like"/>
</dbReference>
<dbReference type="InterPro" id="IPR021133">
    <property type="entry name" value="HEAT_type_2"/>
</dbReference>
<dbReference type="InterPro" id="IPR016024">
    <property type="entry name" value="ARM-type_fold"/>
</dbReference>
<evidence type="ECO:0000256" key="1">
    <source>
        <dbReference type="ARBA" id="ARBA00004245"/>
    </source>
</evidence>
<dbReference type="SUPFAM" id="SSF48371">
    <property type="entry name" value="ARM repeat"/>
    <property type="match status" value="2"/>
</dbReference>
<feature type="repeat" description="HEAT" evidence="5">
    <location>
        <begin position="162"/>
        <end position="200"/>
    </location>
</feature>
<dbReference type="GO" id="GO:0000278">
    <property type="term" value="P:mitotic cell cycle"/>
    <property type="evidence" value="ECO:0007669"/>
    <property type="project" value="UniProtKB-ARBA"/>
</dbReference>
<dbReference type="Pfam" id="PF21041">
    <property type="entry name" value="XMAP215_CLASP_TOG"/>
    <property type="match status" value="1"/>
</dbReference>
<feature type="region of interest" description="Disordered" evidence="6">
    <location>
        <begin position="576"/>
        <end position="644"/>
    </location>
</feature>
<dbReference type="Pfam" id="PF02985">
    <property type="entry name" value="HEAT"/>
    <property type="match status" value="1"/>
</dbReference>
<dbReference type="PANTHER" id="PTHR21567">
    <property type="entry name" value="CLASP"/>
    <property type="match status" value="1"/>
</dbReference>
<evidence type="ECO:0000256" key="2">
    <source>
        <dbReference type="ARBA" id="ARBA00022490"/>
    </source>
</evidence>
<dbReference type="AlphaFoldDB" id="A0AAW1PHC3"/>
<dbReference type="EMBL" id="JALJOR010000012">
    <property type="protein sequence ID" value="KAK9807883.1"/>
    <property type="molecule type" value="Genomic_DNA"/>
</dbReference>
<feature type="compositionally biased region" description="Basic and acidic residues" evidence="6">
    <location>
        <begin position="267"/>
        <end position="279"/>
    </location>
</feature>
<dbReference type="InterPro" id="IPR024395">
    <property type="entry name" value="CLASP_N_dom"/>
</dbReference>
<protein>
    <recommendedName>
        <fullName evidence="7">TOG domain-containing protein</fullName>
    </recommendedName>
</protein>
<feature type="region of interest" description="Disordered" evidence="6">
    <location>
        <begin position="1216"/>
        <end position="1237"/>
    </location>
</feature>
<keyword evidence="2" id="KW-0963">Cytoplasm</keyword>
<feature type="domain" description="TOG" evidence="7">
    <location>
        <begin position="1014"/>
        <end position="1216"/>
    </location>
</feature>
<feature type="compositionally biased region" description="Polar residues" evidence="6">
    <location>
        <begin position="1216"/>
        <end position="1229"/>
    </location>
</feature>